<evidence type="ECO:0000313" key="10">
    <source>
        <dbReference type="Ensembl" id="ENSACAP00000034450.1"/>
    </source>
</evidence>
<dbReference type="Proteomes" id="UP000001646">
    <property type="component" value="Unplaced"/>
</dbReference>
<reference evidence="10" key="1">
    <citation type="submission" date="2009-12" db="EMBL/GenBank/DDBJ databases">
        <title>The Genome Sequence of Anolis carolinensis (Green Anole Lizard).</title>
        <authorList>
            <consortium name="The Genome Sequencing Platform"/>
            <person name="Di Palma F."/>
            <person name="Alfoldi J."/>
            <person name="Heiman D."/>
            <person name="Young S."/>
            <person name="Grabherr M."/>
            <person name="Johnson J."/>
            <person name="Lander E.S."/>
            <person name="Lindblad-Toh K."/>
        </authorList>
    </citation>
    <scope>NUCLEOTIDE SEQUENCE [LARGE SCALE GENOMIC DNA]</scope>
    <source>
        <strain evidence="10">JBL SC #1</strain>
    </source>
</reference>
<dbReference type="Bgee" id="ENSACAG00000001750">
    <property type="expression patterns" value="Expressed in skeletal muscle tissue and 11 other cell types or tissues"/>
</dbReference>
<dbReference type="GO" id="GO:0005737">
    <property type="term" value="C:cytoplasm"/>
    <property type="evidence" value="ECO:0007669"/>
    <property type="project" value="UniProtKB-SubCell"/>
</dbReference>
<dbReference type="InterPro" id="IPR026907">
    <property type="entry name" value="GCIP-like"/>
</dbReference>
<evidence type="ECO:0000256" key="4">
    <source>
        <dbReference type="ARBA" id="ARBA00022490"/>
    </source>
</evidence>
<proteinExistence type="inferred from homology"/>
<dbReference type="FunFam" id="1.20.1410.10:FF:000005">
    <property type="entry name" value="cyclin-D1-binding protein 1"/>
    <property type="match status" value="1"/>
</dbReference>
<evidence type="ECO:0000313" key="11">
    <source>
        <dbReference type="Proteomes" id="UP000001646"/>
    </source>
</evidence>
<dbReference type="PANTHER" id="PTHR15492">
    <property type="entry name" value="CYCLIN D1-BINDING PROTEIN 1"/>
    <property type="match status" value="1"/>
</dbReference>
<dbReference type="InterPro" id="IPR049317">
    <property type="entry name" value="GCIP-like_N"/>
</dbReference>
<keyword evidence="4" id="KW-0963">Cytoplasm</keyword>
<evidence type="ECO:0008006" key="12">
    <source>
        <dbReference type="Google" id="ProtNLM"/>
    </source>
</evidence>
<dbReference type="InterPro" id="IPR049318">
    <property type="entry name" value="GCIP_C"/>
</dbReference>
<sequence>MSCVPLEALRGGLEAALSGLRGGGPSGKEGGGERGGALHALRGTLVSQAERPGGAATEAGRSQNSSSSRRRKKRPPSTPEASGRPWVGAEGREGLSGATLWLWRTSRSLSLSFSLSPPPGGAFEAASREASALSLAFSRPPAPPPQDQEQLADRALGAVLAAASIYYRLPKSQGTTLRKAVRDATVELAEGMIQLTEILLRKPVQSVSREQLISTGSVWEACDRASALPRDNQAAVALAISSCLGIVKDALEEMEQAQQEGADPYGDVLEDEELGSRGNRDVYWSEADRRLLGPCLGLVKAAKACLKKVLGAVRAHGQADAAERVAQLDDLADMAADVSPSVDELALSTYPPVNQLSVRLNAAKLASVLKKMLEIARSSHVCPPSEEGWVKFLLGAVDHNLDRIKSLTQSLV</sequence>
<dbReference type="Gene3D" id="1.20.1410.10">
    <property type="entry name" value="I/LWEQ domain"/>
    <property type="match status" value="1"/>
</dbReference>
<evidence type="ECO:0000256" key="5">
    <source>
        <dbReference type="ARBA" id="ARBA00023242"/>
    </source>
</evidence>
<reference evidence="10" key="3">
    <citation type="submission" date="2025-09" db="UniProtKB">
        <authorList>
            <consortium name="Ensembl"/>
        </authorList>
    </citation>
    <scope>IDENTIFICATION</scope>
</reference>
<organism evidence="10 11">
    <name type="scientific">Anolis carolinensis</name>
    <name type="common">Green anole</name>
    <name type="synonym">American chameleon</name>
    <dbReference type="NCBI Taxonomy" id="28377"/>
    <lineage>
        <taxon>Eukaryota</taxon>
        <taxon>Metazoa</taxon>
        <taxon>Chordata</taxon>
        <taxon>Craniata</taxon>
        <taxon>Vertebrata</taxon>
        <taxon>Euteleostomi</taxon>
        <taxon>Lepidosauria</taxon>
        <taxon>Squamata</taxon>
        <taxon>Bifurcata</taxon>
        <taxon>Unidentata</taxon>
        <taxon>Episquamata</taxon>
        <taxon>Toxicofera</taxon>
        <taxon>Iguania</taxon>
        <taxon>Dactyloidae</taxon>
        <taxon>Anolis</taxon>
    </lineage>
</organism>
<keyword evidence="6" id="KW-0131">Cell cycle</keyword>
<dbReference type="InParanoid" id="A0A803TGW0"/>
<feature type="domain" description="Cyclin-D1-binding protein 1-like C-terminal" evidence="9">
    <location>
        <begin position="269"/>
        <end position="374"/>
    </location>
</feature>
<evidence type="ECO:0000256" key="2">
    <source>
        <dbReference type="ARBA" id="ARBA00004496"/>
    </source>
</evidence>
<feature type="region of interest" description="Disordered" evidence="7">
    <location>
        <begin position="16"/>
        <end position="91"/>
    </location>
</feature>
<name>A0A803TGW0_ANOCA</name>
<protein>
    <recommendedName>
        <fullName evidence="12">Cyclin-D1-binding protein 1</fullName>
    </recommendedName>
</protein>
<dbReference type="Pfam" id="PF13324">
    <property type="entry name" value="GCIP_N"/>
    <property type="match status" value="1"/>
</dbReference>
<keyword evidence="5" id="KW-0539">Nucleus</keyword>
<reference evidence="10" key="2">
    <citation type="submission" date="2025-08" db="UniProtKB">
        <authorList>
            <consortium name="Ensembl"/>
        </authorList>
    </citation>
    <scope>IDENTIFICATION</scope>
</reference>
<accession>A0A803TGW0</accession>
<evidence type="ECO:0000259" key="9">
    <source>
        <dbReference type="Pfam" id="PF20936"/>
    </source>
</evidence>
<feature type="domain" description="Cyclin-D1-binding protein 1-like N-terminal" evidence="8">
    <location>
        <begin position="122"/>
        <end position="260"/>
    </location>
</feature>
<evidence type="ECO:0000256" key="7">
    <source>
        <dbReference type="SAM" id="MobiDB-lite"/>
    </source>
</evidence>
<evidence type="ECO:0000256" key="1">
    <source>
        <dbReference type="ARBA" id="ARBA00004123"/>
    </source>
</evidence>
<dbReference type="AlphaFoldDB" id="A0A803TGW0"/>
<dbReference type="PANTHER" id="PTHR15492:SF1">
    <property type="entry name" value="CYCLIN-D1-BINDING PROTEIN 1"/>
    <property type="match status" value="1"/>
</dbReference>
<dbReference type="Pfam" id="PF20936">
    <property type="entry name" value="GCIP_C"/>
    <property type="match status" value="1"/>
</dbReference>
<comment type="subcellular location">
    <subcellularLocation>
        <location evidence="2">Cytoplasm</location>
    </subcellularLocation>
    <subcellularLocation>
        <location evidence="1">Nucleus</location>
    </subcellularLocation>
</comment>
<dbReference type="Gene3D" id="1.20.1420.10">
    <property type="entry name" value="Talin, central domain"/>
    <property type="match status" value="1"/>
</dbReference>
<evidence type="ECO:0000256" key="3">
    <source>
        <dbReference type="ARBA" id="ARBA00008940"/>
    </source>
</evidence>
<dbReference type="GeneTree" id="ENSGT00390000018016"/>
<gene>
    <name evidence="10" type="primary">ccndbp1</name>
</gene>
<dbReference type="Ensembl" id="ENSACAT00000046787.1">
    <property type="protein sequence ID" value="ENSACAP00000034450.1"/>
    <property type="gene ID" value="ENSACAG00000001750.4"/>
</dbReference>
<evidence type="ECO:0000259" key="8">
    <source>
        <dbReference type="Pfam" id="PF13324"/>
    </source>
</evidence>
<feature type="compositionally biased region" description="Gly residues" evidence="7">
    <location>
        <begin position="20"/>
        <end position="35"/>
    </location>
</feature>
<dbReference type="GO" id="GO:0005634">
    <property type="term" value="C:nucleus"/>
    <property type="evidence" value="ECO:0000318"/>
    <property type="project" value="GO_Central"/>
</dbReference>
<evidence type="ECO:0000256" key="6">
    <source>
        <dbReference type="ARBA" id="ARBA00023306"/>
    </source>
</evidence>
<keyword evidence="11" id="KW-1185">Reference proteome</keyword>
<comment type="similarity">
    <text evidence="3">Belongs to the CCNDBP1 family.</text>
</comment>